<comment type="function">
    <text evidence="6">Clathrin is the major protein of the polyhedral coat of coated pits and vesicles.</text>
</comment>
<dbReference type="STRING" id="1754191.A0A1Y1UZT0"/>
<gene>
    <name evidence="9" type="ORF">BCR36DRAFT_373860</name>
</gene>
<feature type="repeat" description="CHCR" evidence="7">
    <location>
        <begin position="833"/>
        <end position="972"/>
    </location>
</feature>
<dbReference type="GO" id="GO:0006886">
    <property type="term" value="P:intracellular protein transport"/>
    <property type="evidence" value="ECO:0007669"/>
    <property type="project" value="UniProtKB-UniRule"/>
</dbReference>
<dbReference type="InterPro" id="IPR016341">
    <property type="entry name" value="Clathrin_heavy_chain"/>
</dbReference>
<dbReference type="Pfam" id="PF01394">
    <property type="entry name" value="Clathrin_propel"/>
    <property type="match status" value="3"/>
</dbReference>
<dbReference type="FunFam" id="1.25.40.10:FF:000002">
    <property type="entry name" value="Clathrin heavy chain"/>
    <property type="match status" value="1"/>
</dbReference>
<dbReference type="GO" id="GO:0030132">
    <property type="term" value="C:clathrin coat of coated pit"/>
    <property type="evidence" value="ECO:0007669"/>
    <property type="project" value="InterPro"/>
</dbReference>
<comment type="caution">
    <text evidence="9">The sequence shown here is derived from an EMBL/GenBank/DDBJ whole genome shotgun (WGS) entry which is preliminary data.</text>
</comment>
<dbReference type="PANTHER" id="PTHR10292:SF1">
    <property type="entry name" value="CLATHRIN HEAVY CHAIN"/>
    <property type="match status" value="1"/>
</dbReference>
<dbReference type="GO" id="GO:0030130">
    <property type="term" value="C:clathrin coat of trans-Golgi network vesicle"/>
    <property type="evidence" value="ECO:0007669"/>
    <property type="project" value="InterPro"/>
</dbReference>
<evidence type="ECO:0000259" key="8">
    <source>
        <dbReference type="Pfam" id="PF09268"/>
    </source>
</evidence>
<dbReference type="FunFam" id="1.25.40.730:FF:000002">
    <property type="entry name" value="Clathrin heavy chain"/>
    <property type="match status" value="1"/>
</dbReference>
<dbReference type="SUPFAM" id="SSF48371">
    <property type="entry name" value="ARM repeat"/>
    <property type="match status" value="5"/>
</dbReference>
<dbReference type="PANTHER" id="PTHR10292">
    <property type="entry name" value="CLATHRIN HEAVY CHAIN RELATED"/>
    <property type="match status" value="1"/>
</dbReference>
<accession>A0A1Y1UZT0</accession>
<dbReference type="GO" id="GO:0005198">
    <property type="term" value="F:structural molecule activity"/>
    <property type="evidence" value="ECO:0007669"/>
    <property type="project" value="InterPro"/>
</dbReference>
<reference evidence="9 10" key="2">
    <citation type="submission" date="2016-08" db="EMBL/GenBank/DDBJ databases">
        <title>Pervasive Adenine N6-methylation of Active Genes in Fungi.</title>
        <authorList>
            <consortium name="DOE Joint Genome Institute"/>
            <person name="Mondo S.J."/>
            <person name="Dannebaum R.O."/>
            <person name="Kuo R.C."/>
            <person name="Labutti K."/>
            <person name="Haridas S."/>
            <person name="Kuo A."/>
            <person name="Salamov A."/>
            <person name="Ahrendt S.R."/>
            <person name="Lipzen A."/>
            <person name="Sullivan W."/>
            <person name="Andreopoulos W.B."/>
            <person name="Clum A."/>
            <person name="Lindquist E."/>
            <person name="Daum C."/>
            <person name="Ramamoorthy G.K."/>
            <person name="Gryganskyi A."/>
            <person name="Culley D."/>
            <person name="Magnuson J.K."/>
            <person name="James T.Y."/>
            <person name="O'Malley M.A."/>
            <person name="Stajich J.E."/>
            <person name="Spatafora J.W."/>
            <person name="Visel A."/>
            <person name="Grigoriev I.V."/>
        </authorList>
    </citation>
    <scope>NUCLEOTIDE SEQUENCE [LARGE SCALE GENOMIC DNA]</scope>
    <source>
        <strain evidence="10">finn</strain>
    </source>
</reference>
<dbReference type="InterPro" id="IPR016025">
    <property type="entry name" value="Clathrin_H-chain_N"/>
</dbReference>
<evidence type="ECO:0000256" key="1">
    <source>
        <dbReference type="ARBA" id="ARBA00009535"/>
    </source>
</evidence>
<dbReference type="OrthoDB" id="2113814at2759"/>
<keyword evidence="4 6" id="KW-0168">Coated pit</keyword>
<dbReference type="Pfam" id="PF09268">
    <property type="entry name" value="Clathrin-link"/>
    <property type="match status" value="1"/>
</dbReference>
<feature type="repeat" description="CHCR" evidence="7">
    <location>
        <begin position="1423"/>
        <end position="1566"/>
    </location>
</feature>
<keyword evidence="5 6" id="KW-0968">Cytoplasmic vesicle</keyword>
<dbReference type="GO" id="GO:0006898">
    <property type="term" value="P:receptor-mediated endocytosis"/>
    <property type="evidence" value="ECO:0007669"/>
    <property type="project" value="TreeGrafter"/>
</dbReference>
<dbReference type="SUPFAM" id="SSF50989">
    <property type="entry name" value="Clathrin heavy-chain terminal domain"/>
    <property type="match status" value="1"/>
</dbReference>
<name>A0A1Y1UZT0_9FUNG</name>
<dbReference type="FunFam" id="1.25.40.10:FF:000082">
    <property type="entry name" value="Clathrin heavy chain"/>
    <property type="match status" value="1"/>
</dbReference>
<feature type="repeat" description="CHCR" evidence="7">
    <location>
        <begin position="1274"/>
        <end position="1420"/>
    </location>
</feature>
<dbReference type="GO" id="GO:0030479">
    <property type="term" value="C:actin cortical patch"/>
    <property type="evidence" value="ECO:0007669"/>
    <property type="project" value="TreeGrafter"/>
</dbReference>
<feature type="domain" description="Clathrin heavy chain linker core motif" evidence="8">
    <location>
        <begin position="330"/>
        <end position="353"/>
    </location>
</feature>
<keyword evidence="3 6" id="KW-0472">Membrane</keyword>
<dbReference type="PIRSF" id="PIRSF002290">
    <property type="entry name" value="Clathrin_H_chain"/>
    <property type="match status" value="1"/>
</dbReference>
<evidence type="ECO:0000256" key="4">
    <source>
        <dbReference type="ARBA" id="ARBA00023176"/>
    </source>
</evidence>
<evidence type="ECO:0000256" key="5">
    <source>
        <dbReference type="ARBA" id="ARBA00023329"/>
    </source>
</evidence>
<sequence>MADICPIRFQEHVQLQALGINASSISFNTLTMESDKFICIRETVGGTNQVVIVDMNNPQNLMRRPISADSAIMNPATQIIALKAGRQLQIFNLELKTKVKSHVMNEDVIYWKWISLKTIGIITDRSVYHWSMEGNSNPEKVFDRHQNLNGAQIINYKVDSSEKWALIIGISAQDGRVVGTMQLYSTERRVSQILEGHAAAFANITLDGATSPTSLFAFSVRNAKFAKLHIIEIDHKEGNPTFQKRAVDVFYPPEAANDFPVAMQISQRYDIIYLVTKYGFIHLYDLETGTCIYMNRISGDTIFTSVDLEATSGIIGVNRKGQVLSVSVDENNLIPYIMNNLNNGELAFRIASRNNLPGANQLFVARFNELCNSGNFLEAAKVAATSPQGILRTPETIERFKQVPVNQGQLSPILQYFGILLEKSVLNKYESLELTKPVLAQNRKQLLERWLKEDKLECSEELGDVVKPYDTVLALSVYLRANVPNKVINCFAETGQFNKIVLYSKKVGYQPDYLYLLQLVLRTDPDKGVEFAQLLVNDENSPLVDLERILDVFTSNNLIQQATSFLLDALKDNKEEHANLQTRLLEMNLLSAPQVADAILGNNMFTRYDKEKIAKLCENAGLYQRALEHYTDINDIKRNIVNVSNLSSDWVINFFGHLSPEQSLECLRELLNNNIRQNLQIVVQIATKYSDQLGSSNLIEMFESFKTFEGLYYYLGSVVNSSQDSEVHFKYIQAASRTGQFKEVERICRESNYYDPEKVKNFLKEAQLSDQLPLIIVCDRFNFVHDLILYLYQNNSFTNIEIYVQKVNTSRTPEVIGALLDVDCDENAIKSLLMSIQGPVPIDGLVEECEKRNRLKLLLPFLEKKLNEGCIETSLFNAIAKITIDTNNNPEKFLRENQYYDPKIIGKYCEKRDPYLAFICYERGQCDTELLLITNENSMFKHQARYLVKRRDPSLWSLVLTKSNTHLRSLLDQIIGTALPESQDPEDVSITVKAFMTADLPEELIELLEKIILEPTQFSDNKNLQNLLILTAIKSNSPRVMDYITRLNNFDAIEIANIAIANNMYEEAFTIYQKCNQPLEAVNVLIDNIKNIDRAYEFSERVDLPQVWSSLAKAQLNNNQVKEAVGSYIKANDPNNYSEVIKATEATEDYDTLINYLTMARLQSREPAIETELIYAYAKTNRNQDIEKLITGPNVAQIQVAGERCYNEKLYSAAKILFNSISNWAFLSTTLVHLNEYQNAVECARKANSTKVWNKVNEACLEKKEFKLAQICGLNLIVHPEELEKLINLYESQGYFTELIELLESGLGLERAHMGMFTELAILYSKYRQDELMNHLKLYSNRINVPKVIRASEQNHLWQELVYLYSHSDEYDNATNMIMEHSAEAFEHNNFKEIIVKVSNLELYYKALQFYLNEQPLLLNDLLETLTPRVDHTRVVQMFQKSNNLPLIKPYMINVQKVNNRALNTAYNELLIDEEDYESLRDSIDKYDNFDNISLAQKLEKHELLEFRRIAAHLYKKNRRWKQSVTLSKQDNLYKDAMETVAESKDQELAEELVRYFVDSKKYECFAATLFTCYDLLKPDVILEIVWRNNIKDFAMPYFIQVMREYLPKIDELDKINKQRELLEKEKAKQEEVNDAPKGPLMLTYPNDGVSQTSLNSGIGGFQANFPSF</sequence>
<evidence type="ECO:0000313" key="10">
    <source>
        <dbReference type="Proteomes" id="UP000193719"/>
    </source>
</evidence>
<proteinExistence type="inferred from homology"/>
<dbReference type="FunFam" id="1.25.40.10:FF:000005">
    <property type="entry name" value="Clathrin heavy chain"/>
    <property type="match status" value="1"/>
</dbReference>
<dbReference type="GO" id="GO:0005829">
    <property type="term" value="C:cytosol"/>
    <property type="evidence" value="ECO:0007669"/>
    <property type="project" value="GOC"/>
</dbReference>
<dbReference type="GO" id="GO:0071439">
    <property type="term" value="C:clathrin complex"/>
    <property type="evidence" value="ECO:0007669"/>
    <property type="project" value="InterPro"/>
</dbReference>
<dbReference type="InterPro" id="IPR011990">
    <property type="entry name" value="TPR-like_helical_dom_sf"/>
</dbReference>
<dbReference type="Gene3D" id="1.25.40.730">
    <property type="match status" value="1"/>
</dbReference>
<feature type="repeat" description="CHCR" evidence="7">
    <location>
        <begin position="537"/>
        <end position="683"/>
    </location>
</feature>
<evidence type="ECO:0000256" key="2">
    <source>
        <dbReference type="ARBA" id="ARBA00022737"/>
    </source>
</evidence>
<evidence type="ECO:0000313" key="9">
    <source>
        <dbReference type="EMBL" id="ORX43360.1"/>
    </source>
</evidence>
<keyword evidence="10" id="KW-1185">Reference proteome</keyword>
<dbReference type="InterPro" id="IPR015348">
    <property type="entry name" value="Clathrin_H-chain_linker_core"/>
</dbReference>
<dbReference type="Gene3D" id="2.130.10.110">
    <property type="entry name" value="Clathrin heavy-chain terminal domain"/>
    <property type="match status" value="1"/>
</dbReference>
<dbReference type="InterPro" id="IPR016024">
    <property type="entry name" value="ARM-type_fold"/>
</dbReference>
<dbReference type="Pfam" id="PF00637">
    <property type="entry name" value="Clathrin"/>
    <property type="match status" value="7"/>
</dbReference>
<dbReference type="FunFam" id="2.130.10.110:FF:000003">
    <property type="entry name" value="Clathrin heavy chain"/>
    <property type="match status" value="1"/>
</dbReference>
<feature type="repeat" description="CHCR" evidence="7">
    <location>
        <begin position="979"/>
        <end position="1124"/>
    </location>
</feature>
<dbReference type="Gene3D" id="1.25.40.10">
    <property type="entry name" value="Tetratricopeptide repeat domain"/>
    <property type="match status" value="4"/>
</dbReference>
<keyword evidence="2" id="KW-0677">Repeat</keyword>
<dbReference type="InterPro" id="IPR055358">
    <property type="entry name" value="CHCR"/>
</dbReference>
<feature type="repeat" description="CHCR" evidence="7">
    <location>
        <begin position="686"/>
        <end position="828"/>
    </location>
</feature>
<dbReference type="GO" id="GO:0032051">
    <property type="term" value="F:clathrin light chain binding"/>
    <property type="evidence" value="ECO:0007669"/>
    <property type="project" value="InterPro"/>
</dbReference>
<comment type="similarity">
    <text evidence="1 6">Belongs to the clathrin heavy chain family.</text>
</comment>
<dbReference type="Proteomes" id="UP000193719">
    <property type="component" value="Unassembled WGS sequence"/>
</dbReference>
<protein>
    <recommendedName>
        <fullName evidence="6">Clathrin heavy chain</fullName>
    </recommendedName>
</protein>
<dbReference type="GO" id="GO:0006895">
    <property type="term" value="P:Golgi to endosome transport"/>
    <property type="evidence" value="ECO:0007669"/>
    <property type="project" value="TreeGrafter"/>
</dbReference>
<evidence type="ECO:0000256" key="6">
    <source>
        <dbReference type="PIRNR" id="PIRNR002290"/>
    </source>
</evidence>
<feature type="repeat" description="CHCR" evidence="7">
    <location>
        <begin position="1128"/>
        <end position="1269"/>
    </location>
</feature>
<evidence type="ECO:0000256" key="3">
    <source>
        <dbReference type="ARBA" id="ARBA00023136"/>
    </source>
</evidence>
<organism evidence="9 10">
    <name type="scientific">Piromyces finnis</name>
    <dbReference type="NCBI Taxonomy" id="1754191"/>
    <lineage>
        <taxon>Eukaryota</taxon>
        <taxon>Fungi</taxon>
        <taxon>Fungi incertae sedis</taxon>
        <taxon>Chytridiomycota</taxon>
        <taxon>Chytridiomycota incertae sedis</taxon>
        <taxon>Neocallimastigomycetes</taxon>
        <taxon>Neocallimastigales</taxon>
        <taxon>Neocallimastigaceae</taxon>
        <taxon>Piromyces</taxon>
    </lineage>
</organism>
<evidence type="ECO:0000256" key="7">
    <source>
        <dbReference type="PROSITE-ProRule" id="PRU01006"/>
    </source>
</evidence>
<dbReference type="FunFam" id="1.25.40.10:FF:000001">
    <property type="entry name" value="Clathrin heavy chain"/>
    <property type="match status" value="1"/>
</dbReference>
<dbReference type="InterPro" id="IPR000547">
    <property type="entry name" value="Clathrin_H-chain/VPS_repeat"/>
</dbReference>
<dbReference type="SMART" id="SM00299">
    <property type="entry name" value="CLH"/>
    <property type="match status" value="7"/>
</dbReference>
<reference evidence="9 10" key="1">
    <citation type="submission" date="2016-08" db="EMBL/GenBank/DDBJ databases">
        <title>Genomes of anaerobic fungi encode conserved fungal cellulosomes for biomass hydrolysis.</title>
        <authorList>
            <consortium name="DOE Joint Genome Institute"/>
            <person name="Haitjema C.H."/>
            <person name="Gilmore S.P."/>
            <person name="Henske J.K."/>
            <person name="Solomon K.V."/>
            <person name="De Groot R."/>
            <person name="Kuo A."/>
            <person name="Mondo S.J."/>
            <person name="Salamov A.A."/>
            <person name="Labutti K."/>
            <person name="Zhao Z."/>
            <person name="Chiniquy J."/>
            <person name="Barry K."/>
            <person name="Brewer H.M."/>
            <person name="Purvine S.O."/>
            <person name="Wright A.T."/>
            <person name="Boxma B."/>
            <person name="Van Alen T."/>
            <person name="Hackstein J.H."/>
            <person name="Baker S.E."/>
            <person name="Grigoriev I.V."/>
            <person name="O'Malley M.A."/>
        </authorList>
    </citation>
    <scope>NUCLEOTIDE SEQUENCE [LARGE SCALE GENOMIC DNA]</scope>
    <source>
        <strain evidence="10">finn</strain>
    </source>
</reference>
<dbReference type="EMBL" id="MCFH01000053">
    <property type="protein sequence ID" value="ORX43360.1"/>
    <property type="molecule type" value="Genomic_DNA"/>
</dbReference>
<dbReference type="Pfam" id="PF13838">
    <property type="entry name" value="Clathrin_H_link"/>
    <property type="match status" value="1"/>
</dbReference>
<dbReference type="InterPro" id="IPR022365">
    <property type="entry name" value="Clathrin_H-chain_propeller_rpt"/>
</dbReference>
<dbReference type="PROSITE" id="PS50236">
    <property type="entry name" value="CHCR"/>
    <property type="match status" value="7"/>
</dbReference>
<comment type="subcellular location">
    <subcellularLocation>
        <location evidence="6">Cytoplasmic vesicle membrane</location>
        <topology evidence="6">Peripheral membrane protein</topology>
        <orientation evidence="6">Cytoplasmic side</orientation>
    </subcellularLocation>
    <subcellularLocation>
        <location evidence="6">Membrane</location>
        <location evidence="6">Coated pit</location>
        <topology evidence="6">Peripheral membrane protein</topology>
        <orientation evidence="6">Cytoplasmic side</orientation>
    </subcellularLocation>
</comment>